<reference evidence="2 3" key="1">
    <citation type="submission" date="2020-08" db="EMBL/GenBank/DDBJ databases">
        <title>Functional genomics of gut bacteria from endangered species of beetles.</title>
        <authorList>
            <person name="Carlos-Shanley C."/>
        </authorList>
    </citation>
    <scope>NUCLEOTIDE SEQUENCE [LARGE SCALE GENOMIC DNA]</scope>
    <source>
        <strain evidence="2 3">S00245</strain>
    </source>
</reference>
<keyword evidence="3" id="KW-1185">Reference proteome</keyword>
<evidence type="ECO:0000313" key="3">
    <source>
        <dbReference type="Proteomes" id="UP000555448"/>
    </source>
</evidence>
<feature type="compositionally biased region" description="Polar residues" evidence="1">
    <location>
        <begin position="395"/>
        <end position="405"/>
    </location>
</feature>
<gene>
    <name evidence="2" type="ORF">HNO88_003060</name>
</gene>
<dbReference type="EMBL" id="JACHLR010000013">
    <property type="protein sequence ID" value="MBB4859731.1"/>
    <property type="molecule type" value="Genomic_DNA"/>
</dbReference>
<proteinExistence type="predicted"/>
<organism evidence="2 3">
    <name type="scientific">Novosphingobium chloroacetimidivorans</name>
    <dbReference type="NCBI Taxonomy" id="1428314"/>
    <lineage>
        <taxon>Bacteria</taxon>
        <taxon>Pseudomonadati</taxon>
        <taxon>Pseudomonadota</taxon>
        <taxon>Alphaproteobacteria</taxon>
        <taxon>Sphingomonadales</taxon>
        <taxon>Sphingomonadaceae</taxon>
        <taxon>Novosphingobium</taxon>
    </lineage>
</organism>
<accession>A0A7W7NWV0</accession>
<protein>
    <submittedName>
        <fullName evidence="2">Uncharacterized protein</fullName>
    </submittedName>
</protein>
<evidence type="ECO:0000256" key="1">
    <source>
        <dbReference type="SAM" id="MobiDB-lite"/>
    </source>
</evidence>
<sequence length="499" mass="54341">MHHLAETGNVRASASRVGLTHQSAYLVRRRERPFKAAWDAALVLAREVAAQVLATQAIDGIEEPVWFRGQRVGMKKRYDSRLLLAHIARLDKAAEAEDAALHAERFDELLAAVAGEGAQGDMRGHGETWADPDPLLPHPREPWADKAASRAYNDACEQWREDLKARRATKADEPDACFTPWFAEALAEWDAWHARACATVDAAVEAESREVFPDWVEVVDEAEEWGCEDERDEWGRVPDWNDPVYRKDPPVEYKSWDMAMAGLTRRRADAEKNREGGARAEAQSRGDVVFAAEPPCPSDRAFDGFEEPGREACDAELPPCASAPLRAPASSFFLRVSAPPRETVLQDPLLKGEVAAAPAADGGVSPLVECSDEGVTPLHHSLRERSPSPCRGGSDVSQDTGNCGNSAGPELPRELPGDPPAERLGAVARRPAARAGGGEAALAQQAVEGARVGFGEAPLRTPGDRERDRRLGSVAHEMGRHHRHVDRLAGSYREFAAAG</sequence>
<name>A0A7W7NWV0_9SPHN</name>
<dbReference type="Proteomes" id="UP000555448">
    <property type="component" value="Unassembled WGS sequence"/>
</dbReference>
<dbReference type="AlphaFoldDB" id="A0A7W7NWV0"/>
<evidence type="ECO:0000313" key="2">
    <source>
        <dbReference type="EMBL" id="MBB4859731.1"/>
    </source>
</evidence>
<feature type="region of interest" description="Disordered" evidence="1">
    <location>
        <begin position="360"/>
        <end position="423"/>
    </location>
</feature>
<comment type="caution">
    <text evidence="2">The sequence shown here is derived from an EMBL/GenBank/DDBJ whole genome shotgun (WGS) entry which is preliminary data.</text>
</comment>